<dbReference type="RefSeq" id="XP_037156048.1">
    <property type="nucleotide sequence ID" value="XM_037298712.1"/>
</dbReference>
<keyword evidence="2" id="KW-1185">Reference proteome</keyword>
<accession>A0A8H6CRE5</accession>
<evidence type="ECO:0000313" key="2">
    <source>
        <dbReference type="Proteomes" id="UP000593566"/>
    </source>
</evidence>
<proteinExistence type="predicted"/>
<dbReference type="GeneID" id="59336239"/>
<gene>
    <name evidence="1" type="ORF">HO133_007842</name>
</gene>
<sequence>MLRLRAANRVSRTICVRSSLRQLRHESTNTSNSSSSSGSSLSQSLIGGLAGGGLVFLGGYTYYHFSGAKNLVNTARKTEDLFKSYGKQLKESSPEPNEALKWLRSSAKSYATFIPGATGYVDSAFDDLDAIRNKHGNEVDNIIKEAYGELKDVSQEGMSVTAATKAWDILQRHLKRIGGLAGDAASDIINNHPALKEKVGGNLDQLKQMGDKYGPEAKKQVDETWDQIRDIIKSGVSASTIPKVQSLVQEKVQKIQELGGKAWDQGMEKAKPYLDKSPEVKELLEKNKEKLKKQGNVQELYEKVKDAVQSGSTDSLKQYVQNTVDKVGQGNGGDGGGLEKYLGMLPGGGEIIPKLTQLQQIAQEHGEEAEKIAKDTFKEIQEVLQKKVGEAEGLAQKAKKNAKNN</sequence>
<evidence type="ECO:0000313" key="1">
    <source>
        <dbReference type="EMBL" id="KAF6228114.1"/>
    </source>
</evidence>
<comment type="caution">
    <text evidence="1">The sequence shown here is derived from an EMBL/GenBank/DDBJ whole genome shotgun (WGS) entry which is preliminary data.</text>
</comment>
<reference evidence="1 2" key="1">
    <citation type="journal article" date="2020" name="Genomics">
        <title>Complete, high-quality genomes from long-read metagenomic sequencing of two wolf lichen thalli reveals enigmatic genome architecture.</title>
        <authorList>
            <person name="McKenzie S.K."/>
            <person name="Walston R.F."/>
            <person name="Allen J.L."/>
        </authorList>
    </citation>
    <scope>NUCLEOTIDE SEQUENCE [LARGE SCALE GENOMIC DNA]</scope>
    <source>
        <strain evidence="1">WasteWater1</strain>
    </source>
</reference>
<protein>
    <submittedName>
        <fullName evidence="1">Uncharacterized protein</fullName>
    </submittedName>
</protein>
<organism evidence="1 2">
    <name type="scientific">Letharia lupina</name>
    <dbReference type="NCBI Taxonomy" id="560253"/>
    <lineage>
        <taxon>Eukaryota</taxon>
        <taxon>Fungi</taxon>
        <taxon>Dikarya</taxon>
        <taxon>Ascomycota</taxon>
        <taxon>Pezizomycotina</taxon>
        <taxon>Lecanoromycetes</taxon>
        <taxon>OSLEUM clade</taxon>
        <taxon>Lecanoromycetidae</taxon>
        <taxon>Lecanorales</taxon>
        <taxon>Lecanorineae</taxon>
        <taxon>Parmeliaceae</taxon>
        <taxon>Letharia</taxon>
    </lineage>
</organism>
<dbReference type="EMBL" id="JACCJB010000004">
    <property type="protein sequence ID" value="KAF6228114.1"/>
    <property type="molecule type" value="Genomic_DNA"/>
</dbReference>
<dbReference type="Proteomes" id="UP000593566">
    <property type="component" value="Unassembled WGS sequence"/>
</dbReference>
<name>A0A8H6CRE5_9LECA</name>
<dbReference type="AlphaFoldDB" id="A0A8H6CRE5"/>